<dbReference type="InterPro" id="IPR024371">
    <property type="entry name" value="AcetylCoA_trans_1-like"/>
</dbReference>
<feature type="transmembrane region" description="Helical" evidence="6">
    <location>
        <begin position="319"/>
        <end position="338"/>
    </location>
</feature>
<feature type="transmembrane region" description="Helical" evidence="6">
    <location>
        <begin position="21"/>
        <end position="44"/>
    </location>
</feature>
<name>K1KJ90_9BURK</name>
<keyword evidence="4 6" id="KW-1133">Transmembrane helix</keyword>
<dbReference type="GO" id="GO:0016020">
    <property type="term" value="C:membrane"/>
    <property type="evidence" value="ECO:0007669"/>
    <property type="project" value="UniProtKB-SubCell"/>
</dbReference>
<evidence type="ECO:0000256" key="5">
    <source>
        <dbReference type="ARBA" id="ARBA00023136"/>
    </source>
</evidence>
<dbReference type="InterPro" id="IPR011701">
    <property type="entry name" value="MFS"/>
</dbReference>
<dbReference type="Pfam" id="PF07690">
    <property type="entry name" value="MFS_1"/>
    <property type="match status" value="1"/>
</dbReference>
<feature type="transmembrane region" description="Helical" evidence="6">
    <location>
        <begin position="407"/>
        <end position="428"/>
    </location>
</feature>
<reference evidence="7 8" key="1">
    <citation type="submission" date="2012-05" db="EMBL/GenBank/DDBJ databases">
        <title>The Genome Sequence of Sutterella wadsworthensis 2_1_59BFAA.</title>
        <authorList>
            <consortium name="The Broad Institute Genome Sequencing Platform"/>
            <person name="Earl A."/>
            <person name="Ward D."/>
            <person name="Feldgarden M."/>
            <person name="Gevers D."/>
            <person name="Daigneault M."/>
            <person name="Strauss J."/>
            <person name="Allen-Vercoe E."/>
            <person name="Walker B."/>
            <person name="Young S.K."/>
            <person name="Zeng Q."/>
            <person name="Gargeya S."/>
            <person name="Fitzgerald M."/>
            <person name="Haas B."/>
            <person name="Abouelleil A."/>
            <person name="Alvarado L."/>
            <person name="Arachchi H.M."/>
            <person name="Berlin A.M."/>
            <person name="Chapman S.B."/>
            <person name="Goldberg J."/>
            <person name="Griggs A."/>
            <person name="Gujja S."/>
            <person name="Hansen M."/>
            <person name="Howarth C."/>
            <person name="Imamovic A."/>
            <person name="Larimer J."/>
            <person name="McCowen C."/>
            <person name="Montmayeur A."/>
            <person name="Murphy C."/>
            <person name="Neiman D."/>
            <person name="Pearson M."/>
            <person name="Priest M."/>
            <person name="Roberts A."/>
            <person name="Saif S."/>
            <person name="Shea T."/>
            <person name="Sisk P."/>
            <person name="Sykes S."/>
            <person name="Wortman J."/>
            <person name="Nusbaum C."/>
            <person name="Birren B."/>
        </authorList>
    </citation>
    <scope>NUCLEOTIDE SEQUENCE [LARGE SCALE GENOMIC DNA]</scope>
    <source>
        <strain evidence="7 8">2_1_59BFAA</strain>
    </source>
</reference>
<dbReference type="OrthoDB" id="9787815at2"/>
<organism evidence="7 8">
    <name type="scientific">Sutterella wadsworthensis 2_1_59BFAA</name>
    <dbReference type="NCBI Taxonomy" id="742823"/>
    <lineage>
        <taxon>Bacteria</taxon>
        <taxon>Pseudomonadati</taxon>
        <taxon>Pseudomonadota</taxon>
        <taxon>Betaproteobacteria</taxon>
        <taxon>Burkholderiales</taxon>
        <taxon>Sutterellaceae</taxon>
        <taxon>Sutterella</taxon>
    </lineage>
</organism>
<dbReference type="PATRIC" id="fig|742823.3.peg.639"/>
<comment type="subcellular location">
    <subcellularLocation>
        <location evidence="1">Membrane</location>
        <topology evidence="1">Multi-pass membrane protein</topology>
    </subcellularLocation>
</comment>
<dbReference type="Gene3D" id="1.20.1250.20">
    <property type="entry name" value="MFS general substrate transporter like domains"/>
    <property type="match status" value="1"/>
</dbReference>
<proteinExistence type="predicted"/>
<dbReference type="EMBL" id="ADMG01000017">
    <property type="protein sequence ID" value="EKB31769.1"/>
    <property type="molecule type" value="Genomic_DNA"/>
</dbReference>
<feature type="transmembrane region" description="Helical" evidence="6">
    <location>
        <begin position="192"/>
        <end position="211"/>
    </location>
</feature>
<dbReference type="NCBIfam" id="TIGR00901">
    <property type="entry name" value="2A0125"/>
    <property type="match status" value="1"/>
</dbReference>
<dbReference type="HOGENOM" id="CLU_029352_1_1_4"/>
<feature type="transmembrane region" description="Helical" evidence="6">
    <location>
        <begin position="50"/>
        <end position="69"/>
    </location>
</feature>
<feature type="transmembrane region" description="Helical" evidence="6">
    <location>
        <begin position="160"/>
        <end position="180"/>
    </location>
</feature>
<feature type="transmembrane region" description="Helical" evidence="6">
    <location>
        <begin position="115"/>
        <end position="139"/>
    </location>
</feature>
<evidence type="ECO:0000313" key="8">
    <source>
        <dbReference type="Proteomes" id="UP000005835"/>
    </source>
</evidence>
<feature type="transmembrane region" description="Helical" evidence="6">
    <location>
        <begin position="344"/>
        <end position="368"/>
    </location>
</feature>
<evidence type="ECO:0000313" key="7">
    <source>
        <dbReference type="EMBL" id="EKB31769.1"/>
    </source>
</evidence>
<keyword evidence="5 6" id="KW-0472">Membrane</keyword>
<feature type="transmembrane region" description="Helical" evidence="6">
    <location>
        <begin position="249"/>
        <end position="272"/>
    </location>
</feature>
<dbReference type="STRING" id="742823.HMPREF9465_00637"/>
<dbReference type="RefSeq" id="WP_005434105.1">
    <property type="nucleotide sequence ID" value="NZ_JH815514.1"/>
</dbReference>
<keyword evidence="8" id="KW-1185">Reference proteome</keyword>
<feature type="transmembrane region" description="Helical" evidence="6">
    <location>
        <begin position="90"/>
        <end position="109"/>
    </location>
</feature>
<keyword evidence="3 6" id="KW-0812">Transmembrane</keyword>
<dbReference type="AlphaFoldDB" id="K1KJ90"/>
<keyword evidence="2" id="KW-0813">Transport</keyword>
<dbReference type="PANTHER" id="PTHR12778">
    <property type="entry name" value="SOLUTE CARRIER FAMILY 33 ACETYL-COA TRANSPORTER -RELATED"/>
    <property type="match status" value="1"/>
</dbReference>
<comment type="caution">
    <text evidence="7">The sequence shown here is derived from an EMBL/GenBank/DDBJ whole genome shotgun (WGS) entry which is preliminary data.</text>
</comment>
<dbReference type="Proteomes" id="UP000005835">
    <property type="component" value="Unassembled WGS sequence"/>
</dbReference>
<dbReference type="Pfam" id="PF13000">
    <property type="entry name" value="Acatn"/>
    <property type="match status" value="1"/>
</dbReference>
<evidence type="ECO:0008006" key="9">
    <source>
        <dbReference type="Google" id="ProtNLM"/>
    </source>
</evidence>
<dbReference type="SUPFAM" id="SSF103473">
    <property type="entry name" value="MFS general substrate transporter"/>
    <property type="match status" value="1"/>
</dbReference>
<evidence type="ECO:0000256" key="1">
    <source>
        <dbReference type="ARBA" id="ARBA00004141"/>
    </source>
</evidence>
<feature type="transmembrane region" description="Helical" evidence="6">
    <location>
        <begin position="292"/>
        <end position="312"/>
    </location>
</feature>
<accession>K1KJ90</accession>
<dbReference type="eggNOG" id="COG2211">
    <property type="taxonomic scope" value="Bacteria"/>
</dbReference>
<evidence type="ECO:0000256" key="4">
    <source>
        <dbReference type="ARBA" id="ARBA00022989"/>
    </source>
</evidence>
<dbReference type="PANTHER" id="PTHR12778:SF10">
    <property type="entry name" value="MAJOR FACILITATOR SUPERFAMILY DOMAIN-CONTAINING PROTEIN 3"/>
    <property type="match status" value="1"/>
</dbReference>
<gene>
    <name evidence="7" type="ORF">HMPREF9465_00637</name>
</gene>
<evidence type="ECO:0000256" key="3">
    <source>
        <dbReference type="ARBA" id="ARBA00022692"/>
    </source>
</evidence>
<feature type="transmembrane region" description="Helical" evidence="6">
    <location>
        <begin position="380"/>
        <end position="401"/>
    </location>
</feature>
<dbReference type="GO" id="GO:0035348">
    <property type="term" value="P:acetyl-CoA transmembrane transport"/>
    <property type="evidence" value="ECO:0007669"/>
    <property type="project" value="InterPro"/>
</dbReference>
<evidence type="ECO:0000256" key="6">
    <source>
        <dbReference type="SAM" id="Phobius"/>
    </source>
</evidence>
<dbReference type="GO" id="GO:0008521">
    <property type="term" value="F:acetyl-CoA transmembrane transporter activity"/>
    <property type="evidence" value="ECO:0007669"/>
    <property type="project" value="InterPro"/>
</dbReference>
<evidence type="ECO:0000256" key="2">
    <source>
        <dbReference type="ARBA" id="ARBA00022448"/>
    </source>
</evidence>
<protein>
    <recommendedName>
        <fullName evidence="9">Major facilitator superfamily (MFS) profile domain-containing protein</fullName>
    </recommendedName>
</protein>
<sequence>MNVRALISDFRVYLQPQPVRMFLLGFSSGLPLLLILGTLSFWLREAGVDLKTIGFFSWIGLVYGFKWVWAPAVDRLRIPVLGRLLGRRRSWLLLSQAGVIAALAGMAVSDPLHHLQGIMVFALMCAFFSATQDIALDAYRIESADSNLQAVLAAMYQTGYRLAMIWAGAGTLALAAWSAGGETGYFPHAWEFAYLGMAASMCVGVLTVLFVKEPEAPVRPVEAVSRSWPERFAINVVAPFRDFFVRFGWGAAGILLLIATYRISDIVMGVMANPFYSDTGFTKEEIATVSKVFGVVMTLAGAFVGGIVTMRLGILKTMAVGAVLAAVTNLLFAALAGIGHNVGFLIFTVSADNLAAGLASAAFIAYLSSLTNKAYSATQYALFSSLMLLLPKFIAGFSGVMVESLGYQGFFLLTASMGVPVILLVWWVSRQARARELMSGGRAEK</sequence>
<dbReference type="InterPro" id="IPR004752">
    <property type="entry name" value="AmpG_permease/AT-1"/>
</dbReference>
<dbReference type="InterPro" id="IPR036259">
    <property type="entry name" value="MFS_trans_sf"/>
</dbReference>